<comment type="caution">
    <text evidence="11">The sequence shown here is derived from an EMBL/GenBank/DDBJ whole genome shotgun (WGS) entry which is preliminary data.</text>
</comment>
<keyword evidence="7" id="KW-1071">Ligand-gated ion channel</keyword>
<feature type="region of interest" description="Disordered" evidence="9">
    <location>
        <begin position="1"/>
        <end position="111"/>
    </location>
</feature>
<dbReference type="GO" id="GO:0005223">
    <property type="term" value="F:intracellularly cGMP-activated cation channel activity"/>
    <property type="evidence" value="ECO:0007669"/>
    <property type="project" value="TreeGrafter"/>
</dbReference>
<evidence type="ECO:0000256" key="1">
    <source>
        <dbReference type="ARBA" id="ARBA00004141"/>
    </source>
</evidence>
<keyword evidence="12" id="KW-1185">Reference proteome</keyword>
<feature type="compositionally biased region" description="Pro residues" evidence="9">
    <location>
        <begin position="21"/>
        <end position="33"/>
    </location>
</feature>
<gene>
    <name evidence="11" type="ORF">E1301_Tti000984</name>
</gene>
<dbReference type="Gene3D" id="1.10.287.70">
    <property type="match status" value="1"/>
</dbReference>
<feature type="compositionally biased region" description="Basic and acidic residues" evidence="9">
    <location>
        <begin position="150"/>
        <end position="194"/>
    </location>
</feature>
<name>A0A5A9N6N5_9TELE</name>
<dbReference type="GO" id="GO:0044877">
    <property type="term" value="F:protein-containing complex binding"/>
    <property type="evidence" value="ECO:0007669"/>
    <property type="project" value="TreeGrafter"/>
</dbReference>
<dbReference type="InterPro" id="IPR050866">
    <property type="entry name" value="CNG_cation_channel"/>
</dbReference>
<feature type="region of interest" description="Disordered" evidence="9">
    <location>
        <begin position="125"/>
        <end position="194"/>
    </location>
</feature>
<dbReference type="GO" id="GO:0005886">
    <property type="term" value="C:plasma membrane"/>
    <property type="evidence" value="ECO:0007669"/>
    <property type="project" value="TreeGrafter"/>
</dbReference>
<evidence type="ECO:0000256" key="7">
    <source>
        <dbReference type="ARBA" id="ARBA00023286"/>
    </source>
</evidence>
<dbReference type="SUPFAM" id="SSF51206">
    <property type="entry name" value="cAMP-binding domain-like"/>
    <property type="match status" value="1"/>
</dbReference>
<dbReference type="InterPro" id="IPR005821">
    <property type="entry name" value="Ion_trans_dom"/>
</dbReference>
<dbReference type="InterPro" id="IPR018490">
    <property type="entry name" value="cNMP-bd_dom_sf"/>
</dbReference>
<proteinExistence type="predicted"/>
<feature type="compositionally biased region" description="Basic and acidic residues" evidence="9">
    <location>
        <begin position="34"/>
        <end position="58"/>
    </location>
</feature>
<dbReference type="PANTHER" id="PTHR45638:SF8">
    <property type="entry name" value="CYCLIC NUCLEOTIDE-GATED CATION CHANNEL BETA-3"/>
    <property type="match status" value="1"/>
</dbReference>
<dbReference type="SUPFAM" id="SSF81324">
    <property type="entry name" value="Voltage-gated potassium channels"/>
    <property type="match status" value="1"/>
</dbReference>
<keyword evidence="8" id="KW-0407">Ion channel</keyword>
<dbReference type="GO" id="GO:0017071">
    <property type="term" value="C:intracellular cyclic nucleotide activated cation channel complex"/>
    <property type="evidence" value="ECO:0007669"/>
    <property type="project" value="TreeGrafter"/>
</dbReference>
<evidence type="ECO:0000256" key="9">
    <source>
        <dbReference type="SAM" id="MobiDB-lite"/>
    </source>
</evidence>
<dbReference type="FunFam" id="1.10.287.70:FF:000072">
    <property type="entry name" value="Cyclic nucleotide gated channel beta 3"/>
    <property type="match status" value="1"/>
</dbReference>
<sequence length="530" mass="60756">MLSTLKALFAPKTTAAVNPGSPAPASTPAPAPPVKEDKSNEKKDEERKEEKKEEEKPAEPPPAPTPAPAPAPTPAPEPPKPDAKPEDPANQAAEGGDGAPPPIVINRYSDDQLREIVRTLRERVESYKEKVLDPYASSPERSPPVTPVYRKPDWLKMQEEERRKREEAEQKKTEEDAKKADAKKEKEEKERLEKEEKLKAEKEKLEKEQAEAICPKIRFTCVDTLLQPLENKMDTYLGMTIDQFTDRRYIKWLSVVTIAFNYNVWFATARLCFPYHTPGAIPFWIFFDIMADLVNVLDIVIFQPRLQFVKAGDIIYESFFEFSDRLESIMAKAYIWRVARTTGYLLYCLHLNSCLYYVASEYEGLGSTKWTYNGEGNAYLRCYYFATRTLITIGGLPEPHTLFEIVFQLVNFFTGVFVFSSLIGQMRDVIGAATAGQTYFRASMDMCVAYMNTYTIPKHVQHRVRTWYNYTWDSQGMLDESELLDKMPLVMRTAIAVDINLATFQKIDLFKARQNDEHTNMEFPLKHLSL</sequence>
<dbReference type="GO" id="GO:0005222">
    <property type="term" value="F:intracellularly cAMP-activated cation channel activity"/>
    <property type="evidence" value="ECO:0007669"/>
    <property type="project" value="TreeGrafter"/>
</dbReference>
<evidence type="ECO:0000313" key="12">
    <source>
        <dbReference type="Proteomes" id="UP000324632"/>
    </source>
</evidence>
<keyword evidence="6" id="KW-0472">Membrane</keyword>
<evidence type="ECO:0000259" key="10">
    <source>
        <dbReference type="Pfam" id="PF00520"/>
    </source>
</evidence>
<reference evidence="11 12" key="1">
    <citation type="journal article" date="2019" name="Mol. Ecol. Resour.">
        <title>Chromosome-level genome assembly of Triplophysa tibetana, a fish adapted to the harsh high-altitude environment of the Tibetan Plateau.</title>
        <authorList>
            <person name="Yang X."/>
            <person name="Liu H."/>
            <person name="Ma Z."/>
            <person name="Zou Y."/>
            <person name="Zou M."/>
            <person name="Mao Y."/>
            <person name="Li X."/>
            <person name="Wang H."/>
            <person name="Chen T."/>
            <person name="Wang W."/>
            <person name="Yang R."/>
        </authorList>
    </citation>
    <scope>NUCLEOTIDE SEQUENCE [LARGE SCALE GENOMIC DNA]</scope>
    <source>
        <strain evidence="11">TTIB1903HZAU</strain>
        <tissue evidence="11">Muscle</tissue>
    </source>
</reference>
<keyword evidence="2" id="KW-0813">Transport</keyword>
<feature type="domain" description="Ion transport" evidence="10">
    <location>
        <begin position="321"/>
        <end position="434"/>
    </location>
</feature>
<keyword evidence="5" id="KW-0406">Ion transport</keyword>
<feature type="compositionally biased region" description="Pro residues" evidence="9">
    <location>
        <begin position="59"/>
        <end position="78"/>
    </location>
</feature>
<keyword evidence="4" id="KW-1133">Transmembrane helix</keyword>
<evidence type="ECO:0000313" key="11">
    <source>
        <dbReference type="EMBL" id="KAA0704701.1"/>
    </source>
</evidence>
<comment type="subcellular location">
    <subcellularLocation>
        <location evidence="1">Membrane</location>
        <topology evidence="1">Multi-pass membrane protein</topology>
    </subcellularLocation>
</comment>
<accession>A0A5A9N6N5</accession>
<organism evidence="11 12">
    <name type="scientific">Triplophysa tibetana</name>
    <dbReference type="NCBI Taxonomy" id="1572043"/>
    <lineage>
        <taxon>Eukaryota</taxon>
        <taxon>Metazoa</taxon>
        <taxon>Chordata</taxon>
        <taxon>Craniata</taxon>
        <taxon>Vertebrata</taxon>
        <taxon>Euteleostomi</taxon>
        <taxon>Actinopterygii</taxon>
        <taxon>Neopterygii</taxon>
        <taxon>Teleostei</taxon>
        <taxon>Ostariophysi</taxon>
        <taxon>Cypriniformes</taxon>
        <taxon>Nemacheilidae</taxon>
        <taxon>Triplophysa</taxon>
    </lineage>
</organism>
<protein>
    <submittedName>
        <fullName evidence="11">Cyclic nucleotide-gated cation channel beta-3</fullName>
    </submittedName>
</protein>
<keyword evidence="3" id="KW-0812">Transmembrane</keyword>
<evidence type="ECO:0000256" key="4">
    <source>
        <dbReference type="ARBA" id="ARBA00022989"/>
    </source>
</evidence>
<evidence type="ECO:0000256" key="2">
    <source>
        <dbReference type="ARBA" id="ARBA00022448"/>
    </source>
</evidence>
<dbReference type="Proteomes" id="UP000324632">
    <property type="component" value="Chromosome 22"/>
</dbReference>
<dbReference type="PANTHER" id="PTHR45638">
    <property type="entry name" value="CYCLIC NUCLEOTIDE-GATED CATION CHANNEL SUBUNIT A"/>
    <property type="match status" value="1"/>
</dbReference>
<evidence type="ECO:0000256" key="8">
    <source>
        <dbReference type="ARBA" id="ARBA00023303"/>
    </source>
</evidence>
<evidence type="ECO:0000256" key="3">
    <source>
        <dbReference type="ARBA" id="ARBA00022692"/>
    </source>
</evidence>
<evidence type="ECO:0000256" key="5">
    <source>
        <dbReference type="ARBA" id="ARBA00023065"/>
    </source>
</evidence>
<dbReference type="FunFam" id="1.10.287.630:FF:000001">
    <property type="entry name" value="Cyclic nucleotide-gated channel alpha 3"/>
    <property type="match status" value="1"/>
</dbReference>
<evidence type="ECO:0000256" key="6">
    <source>
        <dbReference type="ARBA" id="ARBA00023136"/>
    </source>
</evidence>
<dbReference type="EMBL" id="SOYY01000022">
    <property type="protein sequence ID" value="KAA0704701.1"/>
    <property type="molecule type" value="Genomic_DNA"/>
</dbReference>
<dbReference type="AlphaFoldDB" id="A0A5A9N6N5"/>
<dbReference type="GO" id="GO:0001750">
    <property type="term" value="C:photoreceptor outer segment"/>
    <property type="evidence" value="ECO:0007669"/>
    <property type="project" value="TreeGrafter"/>
</dbReference>
<dbReference type="GO" id="GO:0030553">
    <property type="term" value="F:cGMP binding"/>
    <property type="evidence" value="ECO:0007669"/>
    <property type="project" value="TreeGrafter"/>
</dbReference>
<dbReference type="Gene3D" id="1.10.287.630">
    <property type="entry name" value="Helix hairpin bin"/>
    <property type="match status" value="1"/>
</dbReference>
<dbReference type="Pfam" id="PF00520">
    <property type="entry name" value="Ion_trans"/>
    <property type="match status" value="1"/>
</dbReference>